<evidence type="ECO:0000313" key="2">
    <source>
        <dbReference type="EMBL" id="PRQ00538.1"/>
    </source>
</evidence>
<dbReference type="Proteomes" id="UP000238823">
    <property type="component" value="Unassembled WGS sequence"/>
</dbReference>
<evidence type="ECO:0000256" key="1">
    <source>
        <dbReference type="SAM" id="MobiDB-lite"/>
    </source>
</evidence>
<name>A0A2S9Y618_9BACT</name>
<comment type="caution">
    <text evidence="2">The sequence shown here is derived from an EMBL/GenBank/DDBJ whole genome shotgun (WGS) entry which is preliminary data.</text>
</comment>
<sequence>MFSTRASLSNQAALTFVGLLLIPASCKRAPTMDPYHACPDLDMAEPKSTDSKDDDQVEATATPEPAIDKERQITFSTDESSLVAAVYIDDTHPPKLAISGLEITTDPVEKFESGAAQVFSRVLVARGGKTEEFTSGIGESSCVEMIPSTHLVWRNEESAIVDARVRCYSGSVVSKERTMHLVIRIDVSEGAELNRGVSVLFTGKDLTTSNRGLTLESLRHEFYVEGGEFVVYQHSVSWCDEKAIKESGEGLGCSEHRRRLVEIERLAI</sequence>
<feature type="region of interest" description="Disordered" evidence="1">
    <location>
        <begin position="37"/>
        <end position="68"/>
    </location>
</feature>
<accession>A0A2S9Y618</accession>
<organism evidence="2 3">
    <name type="scientific">Enhygromyxa salina</name>
    <dbReference type="NCBI Taxonomy" id="215803"/>
    <lineage>
        <taxon>Bacteria</taxon>
        <taxon>Pseudomonadati</taxon>
        <taxon>Myxococcota</taxon>
        <taxon>Polyangia</taxon>
        <taxon>Nannocystales</taxon>
        <taxon>Nannocystaceae</taxon>
        <taxon>Enhygromyxa</taxon>
    </lineage>
</organism>
<gene>
    <name evidence="2" type="ORF">ENSA7_60320</name>
</gene>
<dbReference type="AlphaFoldDB" id="A0A2S9Y618"/>
<dbReference type="EMBL" id="PVNL01000118">
    <property type="protein sequence ID" value="PRQ00538.1"/>
    <property type="molecule type" value="Genomic_DNA"/>
</dbReference>
<protein>
    <submittedName>
        <fullName evidence="2">Uncharacterized protein</fullName>
    </submittedName>
</protein>
<reference evidence="2 3" key="1">
    <citation type="submission" date="2018-03" db="EMBL/GenBank/DDBJ databases">
        <title>Draft Genome Sequences of the Obligatory Marine Myxobacteria Enhygromyxa salina SWB007.</title>
        <authorList>
            <person name="Poehlein A."/>
            <person name="Moghaddam J.A."/>
            <person name="Harms H."/>
            <person name="Alanjari M."/>
            <person name="Koenig G.M."/>
            <person name="Daniel R."/>
            <person name="Schaeberle T.F."/>
        </authorList>
    </citation>
    <scope>NUCLEOTIDE SEQUENCE [LARGE SCALE GENOMIC DNA]</scope>
    <source>
        <strain evidence="2 3">SWB007</strain>
    </source>
</reference>
<proteinExistence type="predicted"/>
<evidence type="ECO:0000313" key="3">
    <source>
        <dbReference type="Proteomes" id="UP000238823"/>
    </source>
</evidence>